<gene>
    <name evidence="3" type="ORF">HNR50_002361</name>
</gene>
<evidence type="ECO:0000313" key="3">
    <source>
        <dbReference type="EMBL" id="MBB6480688.1"/>
    </source>
</evidence>
<evidence type="ECO:0000256" key="1">
    <source>
        <dbReference type="ARBA" id="ARBA00038310"/>
    </source>
</evidence>
<keyword evidence="3" id="KW-0378">Hydrolase</keyword>
<comment type="caution">
    <text evidence="3">The sequence shown here is derived from an EMBL/GenBank/DDBJ whole genome shotgun (WGS) entry which is preliminary data.</text>
</comment>
<dbReference type="EMBL" id="JACHGJ010000004">
    <property type="protein sequence ID" value="MBB6480688.1"/>
    <property type="molecule type" value="Genomic_DNA"/>
</dbReference>
<evidence type="ECO:0000313" key="4">
    <source>
        <dbReference type="Proteomes" id="UP000587760"/>
    </source>
</evidence>
<dbReference type="InterPro" id="IPR052350">
    <property type="entry name" value="Metallo-dep_Lactonases"/>
</dbReference>
<dbReference type="Proteomes" id="UP000587760">
    <property type="component" value="Unassembled WGS sequence"/>
</dbReference>
<keyword evidence="4" id="KW-1185">Reference proteome</keyword>
<dbReference type="RefSeq" id="WP_221439864.1">
    <property type="nucleotide sequence ID" value="NZ_JACHGJ010000004.1"/>
</dbReference>
<dbReference type="PANTHER" id="PTHR43569">
    <property type="entry name" value="AMIDOHYDROLASE"/>
    <property type="match status" value="1"/>
</dbReference>
<name>A0A841RDI2_9SPIO</name>
<comment type="similarity">
    <text evidence="1">Belongs to the metallo-dependent hydrolases superfamily.</text>
</comment>
<dbReference type="Gene3D" id="3.20.20.140">
    <property type="entry name" value="Metal-dependent hydrolases"/>
    <property type="match status" value="1"/>
</dbReference>
<proteinExistence type="inferred from homology"/>
<dbReference type="EC" id="3.1.1.-" evidence="3"/>
<dbReference type="Pfam" id="PF04909">
    <property type="entry name" value="Amidohydro_2"/>
    <property type="match status" value="1"/>
</dbReference>
<feature type="domain" description="Amidohydrolase-related" evidence="2">
    <location>
        <begin position="5"/>
        <end position="276"/>
    </location>
</feature>
<dbReference type="InterPro" id="IPR006680">
    <property type="entry name" value="Amidohydro-rel"/>
</dbReference>
<sequence length="277" mass="32098">MKKIIDAHHHLWQYNNREFGWIDESMSVLRNNFSMEDFRKETAFASEVKSIVVQARQSLEETEWLLSLSESDNTIAGVVGWVPLRSPVIRDHLDRMKNRGGLTGVRHVIQDEPDRDFMLRNDFNNGVSALKDFNLTYDILVKEKQLPETVAFVKKHGNQPFVIDHIAKPDIKNRSFDYWARYMGELASFPNVSCKLSGLVTEADWTKWSPEDLKPYIERMLELFSPRRLMFGSDWPVCLVAGGYEKWFKTLDSFLSELSESEREGIYSGNAAEFYGV</sequence>
<dbReference type="PANTHER" id="PTHR43569:SF2">
    <property type="entry name" value="AMIDOHYDROLASE-RELATED DOMAIN-CONTAINING PROTEIN"/>
    <property type="match status" value="1"/>
</dbReference>
<dbReference type="GO" id="GO:0016787">
    <property type="term" value="F:hydrolase activity"/>
    <property type="evidence" value="ECO:0007669"/>
    <property type="project" value="UniProtKB-KW"/>
</dbReference>
<dbReference type="SUPFAM" id="SSF51556">
    <property type="entry name" value="Metallo-dependent hydrolases"/>
    <property type="match status" value="1"/>
</dbReference>
<reference evidence="3 4" key="1">
    <citation type="submission" date="2020-08" db="EMBL/GenBank/DDBJ databases">
        <title>Genomic Encyclopedia of Type Strains, Phase IV (KMG-IV): sequencing the most valuable type-strain genomes for metagenomic binning, comparative biology and taxonomic classification.</title>
        <authorList>
            <person name="Goeker M."/>
        </authorList>
    </citation>
    <scope>NUCLEOTIDE SEQUENCE [LARGE SCALE GENOMIC DNA]</scope>
    <source>
        <strain evidence="3 4">DSM 2461</strain>
    </source>
</reference>
<dbReference type="InterPro" id="IPR032466">
    <property type="entry name" value="Metal_Hydrolase"/>
</dbReference>
<accession>A0A841RDI2</accession>
<protein>
    <submittedName>
        <fullName evidence="3">L-fuconolactonase</fullName>
        <ecNumber evidence="3">3.1.1.-</ecNumber>
    </submittedName>
</protein>
<dbReference type="AlphaFoldDB" id="A0A841RDI2"/>
<organism evidence="3 4">
    <name type="scientific">Spirochaeta isovalerica</name>
    <dbReference type="NCBI Taxonomy" id="150"/>
    <lineage>
        <taxon>Bacteria</taxon>
        <taxon>Pseudomonadati</taxon>
        <taxon>Spirochaetota</taxon>
        <taxon>Spirochaetia</taxon>
        <taxon>Spirochaetales</taxon>
        <taxon>Spirochaetaceae</taxon>
        <taxon>Spirochaeta</taxon>
    </lineage>
</organism>
<evidence type="ECO:0000259" key="2">
    <source>
        <dbReference type="Pfam" id="PF04909"/>
    </source>
</evidence>